<organism evidence="3 4">
    <name type="scientific">Polyporus arcularius HHB13444</name>
    <dbReference type="NCBI Taxonomy" id="1314778"/>
    <lineage>
        <taxon>Eukaryota</taxon>
        <taxon>Fungi</taxon>
        <taxon>Dikarya</taxon>
        <taxon>Basidiomycota</taxon>
        <taxon>Agaricomycotina</taxon>
        <taxon>Agaricomycetes</taxon>
        <taxon>Polyporales</taxon>
        <taxon>Polyporaceae</taxon>
        <taxon>Polyporus</taxon>
    </lineage>
</organism>
<accession>A0A5C3PNW9</accession>
<dbReference type="AlphaFoldDB" id="A0A5C3PNW9"/>
<feature type="transmembrane region" description="Helical" evidence="2">
    <location>
        <begin position="42"/>
        <end position="66"/>
    </location>
</feature>
<keyword evidence="4" id="KW-1185">Reference proteome</keyword>
<evidence type="ECO:0000256" key="1">
    <source>
        <dbReference type="SAM" id="MobiDB-lite"/>
    </source>
</evidence>
<evidence type="ECO:0000313" key="4">
    <source>
        <dbReference type="Proteomes" id="UP000308197"/>
    </source>
</evidence>
<keyword evidence="2" id="KW-0472">Membrane</keyword>
<feature type="compositionally biased region" description="Basic and acidic residues" evidence="1">
    <location>
        <begin position="98"/>
        <end position="111"/>
    </location>
</feature>
<dbReference type="EMBL" id="ML211030">
    <property type="protein sequence ID" value="TFK91021.1"/>
    <property type="molecule type" value="Genomic_DNA"/>
</dbReference>
<dbReference type="InParanoid" id="A0A5C3PNW9"/>
<proteinExistence type="predicted"/>
<feature type="region of interest" description="Disordered" evidence="1">
    <location>
        <begin position="124"/>
        <end position="143"/>
    </location>
</feature>
<feature type="region of interest" description="Disordered" evidence="1">
    <location>
        <begin position="85"/>
        <end position="111"/>
    </location>
</feature>
<feature type="compositionally biased region" description="Polar residues" evidence="1">
    <location>
        <begin position="124"/>
        <end position="134"/>
    </location>
</feature>
<evidence type="ECO:0000256" key="2">
    <source>
        <dbReference type="SAM" id="Phobius"/>
    </source>
</evidence>
<dbReference type="Proteomes" id="UP000308197">
    <property type="component" value="Unassembled WGS sequence"/>
</dbReference>
<reference evidence="3 4" key="1">
    <citation type="journal article" date="2019" name="Nat. Ecol. Evol.">
        <title>Megaphylogeny resolves global patterns of mushroom evolution.</title>
        <authorList>
            <person name="Varga T."/>
            <person name="Krizsan K."/>
            <person name="Foldi C."/>
            <person name="Dima B."/>
            <person name="Sanchez-Garcia M."/>
            <person name="Sanchez-Ramirez S."/>
            <person name="Szollosi G.J."/>
            <person name="Szarkandi J.G."/>
            <person name="Papp V."/>
            <person name="Albert L."/>
            <person name="Andreopoulos W."/>
            <person name="Angelini C."/>
            <person name="Antonin V."/>
            <person name="Barry K.W."/>
            <person name="Bougher N.L."/>
            <person name="Buchanan P."/>
            <person name="Buyck B."/>
            <person name="Bense V."/>
            <person name="Catcheside P."/>
            <person name="Chovatia M."/>
            <person name="Cooper J."/>
            <person name="Damon W."/>
            <person name="Desjardin D."/>
            <person name="Finy P."/>
            <person name="Geml J."/>
            <person name="Haridas S."/>
            <person name="Hughes K."/>
            <person name="Justo A."/>
            <person name="Karasinski D."/>
            <person name="Kautmanova I."/>
            <person name="Kiss B."/>
            <person name="Kocsube S."/>
            <person name="Kotiranta H."/>
            <person name="LaButti K.M."/>
            <person name="Lechner B.E."/>
            <person name="Liimatainen K."/>
            <person name="Lipzen A."/>
            <person name="Lukacs Z."/>
            <person name="Mihaltcheva S."/>
            <person name="Morgado L.N."/>
            <person name="Niskanen T."/>
            <person name="Noordeloos M.E."/>
            <person name="Ohm R.A."/>
            <person name="Ortiz-Santana B."/>
            <person name="Ovrebo C."/>
            <person name="Racz N."/>
            <person name="Riley R."/>
            <person name="Savchenko A."/>
            <person name="Shiryaev A."/>
            <person name="Soop K."/>
            <person name="Spirin V."/>
            <person name="Szebenyi C."/>
            <person name="Tomsovsky M."/>
            <person name="Tulloss R.E."/>
            <person name="Uehling J."/>
            <person name="Grigoriev I.V."/>
            <person name="Vagvolgyi C."/>
            <person name="Papp T."/>
            <person name="Martin F.M."/>
            <person name="Miettinen O."/>
            <person name="Hibbett D.S."/>
            <person name="Nagy L.G."/>
        </authorList>
    </citation>
    <scope>NUCLEOTIDE SEQUENCE [LARGE SCALE GENOMIC DNA]</scope>
    <source>
        <strain evidence="3 4">HHB13444</strain>
    </source>
</reference>
<sequence length="143" mass="15365">MRRAVSVSAARILPPASSRILLDAMAPILARTSQPDLPTFNYIPIIVGVVGGVMGLILIMAIVIIIRRRRGGYFVPAYSYVAPSSSDSGDHHHQHASISHEMHTQHHRDAHDAAVQSGMMISHSKTPDISTSVSAPPPYSGLP</sequence>
<gene>
    <name evidence="3" type="ORF">K466DRAFT_583166</name>
</gene>
<name>A0A5C3PNW9_9APHY</name>
<keyword evidence="2" id="KW-1133">Transmembrane helix</keyword>
<evidence type="ECO:0000313" key="3">
    <source>
        <dbReference type="EMBL" id="TFK91021.1"/>
    </source>
</evidence>
<keyword evidence="2" id="KW-0812">Transmembrane</keyword>
<protein>
    <submittedName>
        <fullName evidence="3">Uncharacterized protein</fullName>
    </submittedName>
</protein>